<dbReference type="AlphaFoldDB" id="A0A5M3MA29"/>
<feature type="region of interest" description="Disordered" evidence="1">
    <location>
        <begin position="1"/>
        <end position="29"/>
    </location>
</feature>
<comment type="caution">
    <text evidence="2">The sequence shown here is derived from an EMBL/GenBank/DDBJ whole genome shotgun (WGS) entry which is preliminary data.</text>
</comment>
<dbReference type="KEGG" id="cput:CONPUDRAFT_158763"/>
<keyword evidence="3" id="KW-1185">Reference proteome</keyword>
<dbReference type="Proteomes" id="UP000053558">
    <property type="component" value="Unassembled WGS sequence"/>
</dbReference>
<reference evidence="3" key="1">
    <citation type="journal article" date="2012" name="Science">
        <title>The Paleozoic origin of enzymatic lignin decomposition reconstructed from 31 fungal genomes.</title>
        <authorList>
            <person name="Floudas D."/>
            <person name="Binder M."/>
            <person name="Riley R."/>
            <person name="Barry K."/>
            <person name="Blanchette R.A."/>
            <person name="Henrissat B."/>
            <person name="Martinez A.T."/>
            <person name="Otillar R."/>
            <person name="Spatafora J.W."/>
            <person name="Yadav J.S."/>
            <person name="Aerts A."/>
            <person name="Benoit I."/>
            <person name="Boyd A."/>
            <person name="Carlson A."/>
            <person name="Copeland A."/>
            <person name="Coutinho P.M."/>
            <person name="de Vries R.P."/>
            <person name="Ferreira P."/>
            <person name="Findley K."/>
            <person name="Foster B."/>
            <person name="Gaskell J."/>
            <person name="Glotzer D."/>
            <person name="Gorecki P."/>
            <person name="Heitman J."/>
            <person name="Hesse C."/>
            <person name="Hori C."/>
            <person name="Igarashi K."/>
            <person name="Jurgens J.A."/>
            <person name="Kallen N."/>
            <person name="Kersten P."/>
            <person name="Kohler A."/>
            <person name="Kuees U."/>
            <person name="Kumar T.K.A."/>
            <person name="Kuo A."/>
            <person name="LaButti K."/>
            <person name="Larrondo L.F."/>
            <person name="Lindquist E."/>
            <person name="Ling A."/>
            <person name="Lombard V."/>
            <person name="Lucas S."/>
            <person name="Lundell T."/>
            <person name="Martin R."/>
            <person name="McLaughlin D.J."/>
            <person name="Morgenstern I."/>
            <person name="Morin E."/>
            <person name="Murat C."/>
            <person name="Nagy L.G."/>
            <person name="Nolan M."/>
            <person name="Ohm R.A."/>
            <person name="Patyshakuliyeva A."/>
            <person name="Rokas A."/>
            <person name="Ruiz-Duenas F.J."/>
            <person name="Sabat G."/>
            <person name="Salamov A."/>
            <person name="Samejima M."/>
            <person name="Schmutz J."/>
            <person name="Slot J.C."/>
            <person name="St John F."/>
            <person name="Stenlid J."/>
            <person name="Sun H."/>
            <person name="Sun S."/>
            <person name="Syed K."/>
            <person name="Tsang A."/>
            <person name="Wiebenga A."/>
            <person name="Young D."/>
            <person name="Pisabarro A."/>
            <person name="Eastwood D.C."/>
            <person name="Martin F."/>
            <person name="Cullen D."/>
            <person name="Grigoriev I.V."/>
            <person name="Hibbett D.S."/>
        </authorList>
    </citation>
    <scope>NUCLEOTIDE SEQUENCE [LARGE SCALE GENOMIC DNA]</scope>
    <source>
        <strain evidence="3">RWD-64-598 SS2</strain>
    </source>
</reference>
<dbReference type="EMBL" id="JH711587">
    <property type="protein sequence ID" value="EIW75983.1"/>
    <property type="molecule type" value="Genomic_DNA"/>
</dbReference>
<dbReference type="GeneID" id="19203963"/>
<dbReference type="OrthoDB" id="3257151at2759"/>
<feature type="compositionally biased region" description="Polar residues" evidence="1">
    <location>
        <begin position="1"/>
        <end position="13"/>
    </location>
</feature>
<accession>A0A5M3MA29</accession>
<feature type="compositionally biased region" description="Polar residues" evidence="1">
    <location>
        <begin position="160"/>
        <end position="170"/>
    </location>
</feature>
<feature type="region of interest" description="Disordered" evidence="1">
    <location>
        <begin position="128"/>
        <end position="170"/>
    </location>
</feature>
<sequence>MVTISHGRNSSETPKTDPVPPAPKQPKLTKSQLDELWLIWENSPCVPTPTSMDSWAISRKADPLKVRRFFSRRKCQLRKKNRRIPGETYDLRISTPPFDPQLALTFRPASSPGIDDAAFPSSDATMDFDESSSTLFDPSDRSSAEPGPCYSHSGRFPSEQAANYSAPSNQQGLRSHINVFDFEFDASSGSEEPRVFGR</sequence>
<evidence type="ECO:0000256" key="1">
    <source>
        <dbReference type="SAM" id="MobiDB-lite"/>
    </source>
</evidence>
<proteinExistence type="predicted"/>
<gene>
    <name evidence="2" type="ORF">CONPUDRAFT_158763</name>
</gene>
<dbReference type="RefSeq" id="XP_007773975.1">
    <property type="nucleotide sequence ID" value="XM_007775785.1"/>
</dbReference>
<protein>
    <recommendedName>
        <fullName evidence="4">Homeobox domain-containing protein</fullName>
    </recommendedName>
</protein>
<evidence type="ECO:0008006" key="4">
    <source>
        <dbReference type="Google" id="ProtNLM"/>
    </source>
</evidence>
<evidence type="ECO:0000313" key="3">
    <source>
        <dbReference type="Proteomes" id="UP000053558"/>
    </source>
</evidence>
<name>A0A5M3MA29_CONPW</name>
<organism evidence="2 3">
    <name type="scientific">Coniophora puteana (strain RWD-64-598)</name>
    <name type="common">Brown rot fungus</name>
    <dbReference type="NCBI Taxonomy" id="741705"/>
    <lineage>
        <taxon>Eukaryota</taxon>
        <taxon>Fungi</taxon>
        <taxon>Dikarya</taxon>
        <taxon>Basidiomycota</taxon>
        <taxon>Agaricomycotina</taxon>
        <taxon>Agaricomycetes</taxon>
        <taxon>Agaricomycetidae</taxon>
        <taxon>Boletales</taxon>
        <taxon>Coniophorineae</taxon>
        <taxon>Coniophoraceae</taxon>
        <taxon>Coniophora</taxon>
    </lineage>
</organism>
<evidence type="ECO:0000313" key="2">
    <source>
        <dbReference type="EMBL" id="EIW75983.1"/>
    </source>
</evidence>